<reference evidence="2" key="1">
    <citation type="submission" date="2021-02" db="EMBL/GenBank/DDBJ databases">
        <authorList>
            <person name="Dougan E. K."/>
            <person name="Rhodes N."/>
            <person name="Thang M."/>
            <person name="Chan C."/>
        </authorList>
    </citation>
    <scope>NUCLEOTIDE SEQUENCE</scope>
</reference>
<feature type="domain" description="NTP pyrophosphohydrolase MazG-like" evidence="1">
    <location>
        <begin position="172"/>
        <end position="237"/>
    </location>
</feature>
<evidence type="ECO:0000313" key="2">
    <source>
        <dbReference type="EMBL" id="CAE8728548.1"/>
    </source>
</evidence>
<dbReference type="AlphaFoldDB" id="A0A813LHD5"/>
<dbReference type="GO" id="GO:0046076">
    <property type="term" value="P:dTTP catabolic process"/>
    <property type="evidence" value="ECO:0007669"/>
    <property type="project" value="TreeGrafter"/>
</dbReference>
<dbReference type="InterPro" id="IPR004518">
    <property type="entry name" value="MazG-like_dom"/>
</dbReference>
<accession>A0A813LHD5</accession>
<dbReference type="GO" id="GO:0046081">
    <property type="term" value="P:dUTP catabolic process"/>
    <property type="evidence" value="ECO:0007669"/>
    <property type="project" value="TreeGrafter"/>
</dbReference>
<sequence length="266" mass="28573">LVRDSRREAAAQQALAALMESVKEVKSEDLDSTECLGLLKQLTKDALERLPSLEAGSCDRRLGLELGRVLRASLAAASAASRDFAFDASEPFRRAAAKVKRRTPYMSEWGDGSLAHTPEEARNFWLQRKAGETPGMDDVTMTTASHNSPGDLLFVVERLTDPRRCPWTRTHTAKALLRFLLDEIEEVSQEVAVLSAAGAGGAGQLAHFGALASELGDLLFNALMAIYLAARDYGLDAAALMLEAAGESPGSMARSARCPAVASKKL</sequence>
<evidence type="ECO:0000259" key="1">
    <source>
        <dbReference type="Pfam" id="PF03819"/>
    </source>
</evidence>
<name>A0A813LHD5_POLGL</name>
<dbReference type="GO" id="GO:0046061">
    <property type="term" value="P:dATP catabolic process"/>
    <property type="evidence" value="ECO:0007669"/>
    <property type="project" value="TreeGrafter"/>
</dbReference>
<evidence type="ECO:0000313" key="3">
    <source>
        <dbReference type="Proteomes" id="UP000626109"/>
    </source>
</evidence>
<dbReference type="Proteomes" id="UP000626109">
    <property type="component" value="Unassembled WGS sequence"/>
</dbReference>
<gene>
    <name evidence="2" type="ORF">PGLA2088_LOCUS45162</name>
</gene>
<dbReference type="Pfam" id="PF03819">
    <property type="entry name" value="MazG"/>
    <property type="match status" value="1"/>
</dbReference>
<feature type="non-terminal residue" evidence="2">
    <location>
        <position position="1"/>
    </location>
</feature>
<dbReference type="InterPro" id="IPR011551">
    <property type="entry name" value="NTP_PyrPHydrolase_MazG"/>
</dbReference>
<proteinExistence type="predicted"/>
<dbReference type="GO" id="GO:0047429">
    <property type="term" value="F:nucleoside triphosphate diphosphatase activity"/>
    <property type="evidence" value="ECO:0007669"/>
    <property type="project" value="TreeGrafter"/>
</dbReference>
<dbReference type="EMBL" id="CAJNNW010035567">
    <property type="protein sequence ID" value="CAE8728548.1"/>
    <property type="molecule type" value="Genomic_DNA"/>
</dbReference>
<dbReference type="GO" id="GO:0046047">
    <property type="term" value="P:TTP catabolic process"/>
    <property type="evidence" value="ECO:0007669"/>
    <property type="project" value="TreeGrafter"/>
</dbReference>
<dbReference type="GO" id="GO:0006203">
    <property type="term" value="P:dGTP catabolic process"/>
    <property type="evidence" value="ECO:0007669"/>
    <property type="project" value="TreeGrafter"/>
</dbReference>
<protein>
    <recommendedName>
        <fullName evidence="1">NTP pyrophosphohydrolase MazG-like domain-containing protein</fullName>
    </recommendedName>
</protein>
<dbReference type="GO" id="GO:0046052">
    <property type="term" value="P:UTP catabolic process"/>
    <property type="evidence" value="ECO:0007669"/>
    <property type="project" value="TreeGrafter"/>
</dbReference>
<organism evidence="2 3">
    <name type="scientific">Polarella glacialis</name>
    <name type="common">Dinoflagellate</name>
    <dbReference type="NCBI Taxonomy" id="89957"/>
    <lineage>
        <taxon>Eukaryota</taxon>
        <taxon>Sar</taxon>
        <taxon>Alveolata</taxon>
        <taxon>Dinophyceae</taxon>
        <taxon>Suessiales</taxon>
        <taxon>Suessiaceae</taxon>
        <taxon>Polarella</taxon>
    </lineage>
</organism>
<dbReference type="SUPFAM" id="SSF101386">
    <property type="entry name" value="all-alpha NTP pyrophosphatases"/>
    <property type="match status" value="1"/>
</dbReference>
<dbReference type="PANTHER" id="PTHR30522">
    <property type="entry name" value="NUCLEOSIDE TRIPHOSPHATE PYROPHOSPHOHYDROLASE"/>
    <property type="match status" value="1"/>
</dbReference>
<dbReference type="Gene3D" id="1.10.287.1080">
    <property type="entry name" value="MazG-like"/>
    <property type="match status" value="2"/>
</dbReference>
<comment type="caution">
    <text evidence="2">The sequence shown here is derived from an EMBL/GenBank/DDBJ whole genome shotgun (WGS) entry which is preliminary data.</text>
</comment>
<dbReference type="PANTHER" id="PTHR30522:SF0">
    <property type="entry name" value="NUCLEOSIDE TRIPHOSPHATE PYROPHOSPHOHYDROLASE"/>
    <property type="match status" value="1"/>
</dbReference>